<name>A0A1L3ZWT3_9SPHN</name>
<gene>
    <name evidence="7" type="primary">mnmE</name>
    <name evidence="7" type="synonym">trmE</name>
    <name evidence="9" type="ORF">BSL82_12870</name>
</gene>
<evidence type="ECO:0000313" key="9">
    <source>
        <dbReference type="EMBL" id="API60087.1"/>
    </source>
</evidence>
<dbReference type="Pfam" id="PF12631">
    <property type="entry name" value="MnmE_helical"/>
    <property type="match status" value="1"/>
</dbReference>
<comment type="similarity">
    <text evidence="1 7">Belongs to the TRAFAC class TrmE-Era-EngA-EngB-Septin-like GTPase superfamily. TrmE GTPase family.</text>
</comment>
<feature type="binding site" evidence="7">
    <location>
        <position position="121"/>
    </location>
    <ligand>
        <name>(6S)-5-formyl-5,6,7,8-tetrahydrofolate</name>
        <dbReference type="ChEBI" id="CHEBI:57457"/>
    </ligand>
</feature>
<dbReference type="SUPFAM" id="SSF52540">
    <property type="entry name" value="P-loop containing nucleoside triphosphate hydrolases"/>
    <property type="match status" value="1"/>
</dbReference>
<keyword evidence="5 7" id="KW-0630">Potassium</keyword>
<dbReference type="PROSITE" id="PS51709">
    <property type="entry name" value="G_TRME"/>
    <property type="match status" value="1"/>
</dbReference>
<feature type="binding site" evidence="7">
    <location>
        <position position="227"/>
    </location>
    <ligand>
        <name>K(+)</name>
        <dbReference type="ChEBI" id="CHEBI:29103"/>
    </ligand>
</feature>
<dbReference type="GO" id="GO:0005737">
    <property type="term" value="C:cytoplasm"/>
    <property type="evidence" value="ECO:0007669"/>
    <property type="project" value="UniProtKB-SubCell"/>
</dbReference>
<dbReference type="AlphaFoldDB" id="A0A1L3ZWT3"/>
<dbReference type="GO" id="GO:0046872">
    <property type="term" value="F:metal ion binding"/>
    <property type="evidence" value="ECO:0007669"/>
    <property type="project" value="UniProtKB-KW"/>
</dbReference>
<comment type="cofactor">
    <cofactor evidence="7">
        <name>K(+)</name>
        <dbReference type="ChEBI" id="CHEBI:29103"/>
    </cofactor>
    <text evidence="7">Binds 1 potassium ion per subunit.</text>
</comment>
<keyword evidence="2 7" id="KW-0819">tRNA processing</keyword>
<feature type="binding site" evidence="7">
    <location>
        <position position="438"/>
    </location>
    <ligand>
        <name>(6S)-5-formyl-5,6,7,8-tetrahydrofolate</name>
        <dbReference type="ChEBI" id="CHEBI:57457"/>
    </ligand>
</feature>
<dbReference type="InterPro" id="IPR025867">
    <property type="entry name" value="MnmE_helical"/>
</dbReference>
<dbReference type="HAMAP" id="MF_00379">
    <property type="entry name" value="GTPase_MnmE"/>
    <property type="match status" value="1"/>
</dbReference>
<evidence type="ECO:0000256" key="5">
    <source>
        <dbReference type="ARBA" id="ARBA00022958"/>
    </source>
</evidence>
<feature type="binding site" evidence="7">
    <location>
        <position position="248"/>
    </location>
    <ligand>
        <name>K(+)</name>
        <dbReference type="ChEBI" id="CHEBI:29103"/>
    </ligand>
</feature>
<dbReference type="Gene3D" id="1.20.120.430">
    <property type="entry name" value="tRNA modification GTPase MnmE domain 2"/>
    <property type="match status" value="1"/>
</dbReference>
<dbReference type="GO" id="GO:0005525">
    <property type="term" value="F:GTP binding"/>
    <property type="evidence" value="ECO:0007669"/>
    <property type="project" value="UniProtKB-UniRule"/>
</dbReference>
<proteinExistence type="inferred from homology"/>
<keyword evidence="4 7" id="KW-0378">Hydrolase</keyword>
<dbReference type="Pfam" id="PF10396">
    <property type="entry name" value="TrmE_N"/>
    <property type="match status" value="1"/>
</dbReference>
<dbReference type="RefSeq" id="WP_072597872.1">
    <property type="nucleotide sequence ID" value="NZ_CP018221.1"/>
</dbReference>
<evidence type="ECO:0000256" key="4">
    <source>
        <dbReference type="ARBA" id="ARBA00022801"/>
    </source>
</evidence>
<comment type="subcellular location">
    <subcellularLocation>
        <location evidence="7">Cytoplasm</location>
    </subcellularLocation>
</comment>
<dbReference type="InterPro" id="IPR018948">
    <property type="entry name" value="GTP-bd_TrmE_N"/>
</dbReference>
<dbReference type="GO" id="GO:0002098">
    <property type="term" value="P:tRNA wobble uridine modification"/>
    <property type="evidence" value="ECO:0007669"/>
    <property type="project" value="TreeGrafter"/>
</dbReference>
<dbReference type="InterPro" id="IPR031168">
    <property type="entry name" value="G_TrmE"/>
</dbReference>
<dbReference type="FunFam" id="3.30.1360.120:FF:000007">
    <property type="entry name" value="tRNA modification GTPase GTPBP3, mitochondrial"/>
    <property type="match status" value="1"/>
</dbReference>
<organism evidence="9 10">
    <name type="scientific">Tardibacter chloracetimidivorans</name>
    <dbReference type="NCBI Taxonomy" id="1921510"/>
    <lineage>
        <taxon>Bacteria</taxon>
        <taxon>Pseudomonadati</taxon>
        <taxon>Pseudomonadota</taxon>
        <taxon>Alphaproteobacteria</taxon>
        <taxon>Sphingomonadales</taxon>
        <taxon>Sphingomonadaceae</taxon>
        <taxon>Tardibacter</taxon>
    </lineage>
</organism>
<evidence type="ECO:0000259" key="8">
    <source>
        <dbReference type="PROSITE" id="PS51709"/>
    </source>
</evidence>
<dbReference type="InterPro" id="IPR027266">
    <property type="entry name" value="TrmE/GcvT-like"/>
</dbReference>
<dbReference type="Gene3D" id="3.40.50.300">
    <property type="entry name" value="P-loop containing nucleotide triphosphate hydrolases"/>
    <property type="match status" value="1"/>
</dbReference>
<dbReference type="PANTHER" id="PTHR42714">
    <property type="entry name" value="TRNA MODIFICATION GTPASE GTPBP3"/>
    <property type="match status" value="1"/>
</dbReference>
<dbReference type="InterPro" id="IPR004520">
    <property type="entry name" value="GTPase_MnmE"/>
</dbReference>
<keyword evidence="6 7" id="KW-0342">GTP-binding</keyword>
<comment type="function">
    <text evidence="7">Exhibits a very high intrinsic GTPase hydrolysis rate. Involved in the addition of a carboxymethylaminomethyl (cmnm) group at the wobble position (U34) of certain tRNAs, forming tRNA-cmnm(5)s(2)U34.</text>
</comment>
<dbReference type="CDD" id="cd04164">
    <property type="entry name" value="trmE"/>
    <property type="match status" value="1"/>
</dbReference>
<feature type="binding site" evidence="7">
    <location>
        <begin position="271"/>
        <end position="274"/>
    </location>
    <ligand>
        <name>GTP</name>
        <dbReference type="ChEBI" id="CHEBI:37565"/>
    </ligand>
</feature>
<dbReference type="GO" id="GO:0030488">
    <property type="term" value="P:tRNA methylation"/>
    <property type="evidence" value="ECO:0007669"/>
    <property type="project" value="TreeGrafter"/>
</dbReference>
<dbReference type="InterPro" id="IPR005225">
    <property type="entry name" value="Small_GTP-bd"/>
</dbReference>
<dbReference type="STRING" id="1921510.BSL82_12870"/>
<dbReference type="KEGG" id="sphj:BSL82_12870"/>
<dbReference type="CDD" id="cd14858">
    <property type="entry name" value="TrmE_N"/>
    <property type="match status" value="1"/>
</dbReference>
<comment type="caution">
    <text evidence="7">Lacks conserved residue(s) required for the propagation of feature annotation.</text>
</comment>
<evidence type="ECO:0000256" key="1">
    <source>
        <dbReference type="ARBA" id="ARBA00011043"/>
    </source>
</evidence>
<dbReference type="PANTHER" id="PTHR42714:SF2">
    <property type="entry name" value="TRNA MODIFICATION GTPASE GTPBP3, MITOCHONDRIAL"/>
    <property type="match status" value="1"/>
</dbReference>
<dbReference type="EC" id="3.6.-.-" evidence="7"/>
<keyword evidence="7" id="KW-0479">Metal-binding</keyword>
<dbReference type="InterPro" id="IPR027417">
    <property type="entry name" value="P-loop_NTPase"/>
</dbReference>
<feature type="binding site" evidence="7">
    <location>
        <position position="22"/>
    </location>
    <ligand>
        <name>(6S)-5-formyl-5,6,7,8-tetrahydrofolate</name>
        <dbReference type="ChEBI" id="CHEBI:57457"/>
    </ligand>
</feature>
<dbReference type="NCBIfam" id="NF003661">
    <property type="entry name" value="PRK05291.1-3"/>
    <property type="match status" value="1"/>
</dbReference>
<keyword evidence="3 7" id="KW-0547">Nucleotide-binding</keyword>
<dbReference type="Pfam" id="PF01926">
    <property type="entry name" value="MMR_HSR1"/>
    <property type="match status" value="1"/>
</dbReference>
<sequence length="438" mass="45448">MPAPTLFALSSGRPPAAISVIRISGAAAFEAARRLSGKALPPPRTARLRTLRDPAGGEALDKALLLLFPGPDSATGDDIAELHLHGGVAVVAAVLKALDGIEGLKAAGPGDFTRRAFHNGVLDLPQVEGLADLLAAETEMQRRQAMAHADGHLTRMAEGWRERLLDALAQVEAGLDFADEGDVGESDESCANDAIAALAAELDQVLEAPSGERLRDGVRLAVTGPPNAGKSSLVNKLTERDVAIVTAIPGTTRDRIEAHLAIKGVPFVAIDTAGLRETGDVVEREGIARARAAVATADIVLAMAGEDGRFEPVETEAPVIRVMSRSDLSGAPAGPDADGLHHLSAVTGDGLAALADRLVEEAGRLVGHGEILALANDRQRRVVSDCHAALLEAGAAAHDPVLVAEHLRAALNALGRLTGRVGVEDMLDALFGRFCIGK</sequence>
<evidence type="ECO:0000256" key="2">
    <source>
        <dbReference type="ARBA" id="ARBA00022694"/>
    </source>
</evidence>
<dbReference type="InterPro" id="IPR006073">
    <property type="entry name" value="GTP-bd"/>
</dbReference>
<evidence type="ECO:0000256" key="6">
    <source>
        <dbReference type="ARBA" id="ARBA00023134"/>
    </source>
</evidence>
<dbReference type="SUPFAM" id="SSF116878">
    <property type="entry name" value="TrmE connector domain"/>
    <property type="match status" value="1"/>
</dbReference>
<feature type="binding site" evidence="7">
    <location>
        <position position="231"/>
    </location>
    <ligand>
        <name>Mg(2+)</name>
        <dbReference type="ChEBI" id="CHEBI:18420"/>
    </ligand>
</feature>
<dbReference type="OrthoDB" id="9805918at2"/>
<keyword evidence="7" id="KW-0460">Magnesium</keyword>
<feature type="binding site" evidence="7">
    <location>
        <position position="252"/>
    </location>
    <ligand>
        <name>Mg(2+)</name>
        <dbReference type="ChEBI" id="CHEBI:18420"/>
    </ligand>
</feature>
<dbReference type="InterPro" id="IPR027368">
    <property type="entry name" value="MnmE_dom2"/>
</dbReference>
<protein>
    <recommendedName>
        <fullName evidence="7">tRNA modification GTPase MnmE</fullName>
        <ecNumber evidence="7">3.6.-.-</ecNumber>
    </recommendedName>
</protein>
<evidence type="ECO:0000256" key="3">
    <source>
        <dbReference type="ARBA" id="ARBA00022741"/>
    </source>
</evidence>
<feature type="binding site" evidence="7">
    <location>
        <begin position="227"/>
        <end position="232"/>
    </location>
    <ligand>
        <name>GTP</name>
        <dbReference type="ChEBI" id="CHEBI:37565"/>
    </ligand>
</feature>
<accession>A0A1L3ZWT3</accession>
<dbReference type="Proteomes" id="UP000182063">
    <property type="component" value="Chromosome"/>
</dbReference>
<feature type="binding site" evidence="7">
    <location>
        <position position="81"/>
    </location>
    <ligand>
        <name>(6S)-5-formyl-5,6,7,8-tetrahydrofolate</name>
        <dbReference type="ChEBI" id="CHEBI:57457"/>
    </ligand>
</feature>
<comment type="subunit">
    <text evidence="7">Homodimer. Heterotetramer of two MnmE and two MnmG subunits.</text>
</comment>
<feature type="domain" description="TrmE-type G" evidence="8">
    <location>
        <begin position="217"/>
        <end position="363"/>
    </location>
</feature>
<keyword evidence="10" id="KW-1185">Reference proteome</keyword>
<feature type="binding site" evidence="7">
    <location>
        <position position="246"/>
    </location>
    <ligand>
        <name>K(+)</name>
        <dbReference type="ChEBI" id="CHEBI:29103"/>
    </ligand>
</feature>
<dbReference type="SUPFAM" id="SSF103025">
    <property type="entry name" value="Folate-binding domain"/>
    <property type="match status" value="1"/>
</dbReference>
<feature type="binding site" evidence="7">
    <location>
        <position position="251"/>
    </location>
    <ligand>
        <name>K(+)</name>
        <dbReference type="ChEBI" id="CHEBI:29103"/>
    </ligand>
</feature>
<dbReference type="EMBL" id="CP018221">
    <property type="protein sequence ID" value="API60087.1"/>
    <property type="molecule type" value="Genomic_DNA"/>
</dbReference>
<reference evidence="10" key="1">
    <citation type="submission" date="2016-11" db="EMBL/GenBank/DDBJ databases">
        <title>Complete Genome Sequence of alachlor-degrading Sphingomonas sp. strain JJ-A5.</title>
        <authorList>
            <person name="Lee H."/>
            <person name="Ka J.-O."/>
        </authorList>
    </citation>
    <scope>NUCLEOTIDE SEQUENCE [LARGE SCALE GENOMIC DNA]</scope>
    <source>
        <strain evidence="10">JJ-A5</strain>
    </source>
</reference>
<keyword evidence="7" id="KW-0963">Cytoplasm</keyword>
<feature type="binding site" evidence="7">
    <location>
        <begin position="246"/>
        <end position="252"/>
    </location>
    <ligand>
        <name>GTP</name>
        <dbReference type="ChEBI" id="CHEBI:37565"/>
    </ligand>
</feature>
<dbReference type="Gene3D" id="3.30.1360.120">
    <property type="entry name" value="Probable tRNA modification gtpase trme, domain 1"/>
    <property type="match status" value="1"/>
</dbReference>
<evidence type="ECO:0000256" key="7">
    <source>
        <dbReference type="HAMAP-Rule" id="MF_00379"/>
    </source>
</evidence>
<dbReference type="NCBIfam" id="TIGR00231">
    <property type="entry name" value="small_GTP"/>
    <property type="match status" value="1"/>
</dbReference>
<evidence type="ECO:0000313" key="10">
    <source>
        <dbReference type="Proteomes" id="UP000182063"/>
    </source>
</evidence>
<dbReference type="GO" id="GO:0003924">
    <property type="term" value="F:GTPase activity"/>
    <property type="evidence" value="ECO:0007669"/>
    <property type="project" value="UniProtKB-UniRule"/>
</dbReference>